<dbReference type="GO" id="GO:0016787">
    <property type="term" value="F:hydrolase activity"/>
    <property type="evidence" value="ECO:0007669"/>
    <property type="project" value="UniProtKB-KW"/>
</dbReference>
<dbReference type="Proteomes" id="UP001157418">
    <property type="component" value="Unassembled WGS sequence"/>
</dbReference>
<dbReference type="AlphaFoldDB" id="A0AAU9LTE7"/>
<keyword evidence="3" id="KW-0812">Transmembrane</keyword>
<keyword evidence="3" id="KW-1133">Transmembrane helix</keyword>
<dbReference type="SUPFAM" id="SSF54211">
    <property type="entry name" value="Ribosomal protein S5 domain 2-like"/>
    <property type="match status" value="1"/>
</dbReference>
<evidence type="ECO:0000313" key="5">
    <source>
        <dbReference type="EMBL" id="CAH1416837.1"/>
    </source>
</evidence>
<dbReference type="InterPro" id="IPR002921">
    <property type="entry name" value="Fungal_lipase-type"/>
</dbReference>
<evidence type="ECO:0000256" key="2">
    <source>
        <dbReference type="SAM" id="MobiDB-lite"/>
    </source>
</evidence>
<evidence type="ECO:0000313" key="6">
    <source>
        <dbReference type="Proteomes" id="UP001157418"/>
    </source>
</evidence>
<accession>A0AAU9LTE7</accession>
<organism evidence="5 6">
    <name type="scientific">Lactuca virosa</name>
    <dbReference type="NCBI Taxonomy" id="75947"/>
    <lineage>
        <taxon>Eukaryota</taxon>
        <taxon>Viridiplantae</taxon>
        <taxon>Streptophyta</taxon>
        <taxon>Embryophyta</taxon>
        <taxon>Tracheophyta</taxon>
        <taxon>Spermatophyta</taxon>
        <taxon>Magnoliopsida</taxon>
        <taxon>eudicotyledons</taxon>
        <taxon>Gunneridae</taxon>
        <taxon>Pentapetalae</taxon>
        <taxon>asterids</taxon>
        <taxon>campanulids</taxon>
        <taxon>Asterales</taxon>
        <taxon>Asteraceae</taxon>
        <taxon>Cichorioideae</taxon>
        <taxon>Cichorieae</taxon>
        <taxon>Lactucinae</taxon>
        <taxon>Lactuca</taxon>
    </lineage>
</organism>
<dbReference type="SUPFAM" id="SSF53474">
    <property type="entry name" value="alpha/beta-Hydrolases"/>
    <property type="match status" value="1"/>
</dbReference>
<protein>
    <recommendedName>
        <fullName evidence="4">Fungal lipase-type domain-containing protein</fullName>
    </recommendedName>
</protein>
<name>A0AAU9LTE7_9ASTR</name>
<keyword evidence="6" id="KW-1185">Reference proteome</keyword>
<keyword evidence="3" id="KW-0472">Membrane</keyword>
<proteinExistence type="predicted"/>
<evidence type="ECO:0000259" key="4">
    <source>
        <dbReference type="Pfam" id="PF01764"/>
    </source>
</evidence>
<dbReference type="InterPro" id="IPR020568">
    <property type="entry name" value="Ribosomal_Su5_D2-typ_SF"/>
</dbReference>
<evidence type="ECO:0000256" key="1">
    <source>
        <dbReference type="ARBA" id="ARBA00022801"/>
    </source>
</evidence>
<reference evidence="5 6" key="1">
    <citation type="submission" date="2022-01" db="EMBL/GenBank/DDBJ databases">
        <authorList>
            <person name="Xiong W."/>
            <person name="Schranz E."/>
        </authorList>
    </citation>
    <scope>NUCLEOTIDE SEQUENCE [LARGE SCALE GENOMIC DNA]</scope>
</reference>
<feature type="compositionally biased region" description="Polar residues" evidence="2">
    <location>
        <begin position="13"/>
        <end position="28"/>
    </location>
</feature>
<feature type="region of interest" description="Disordered" evidence="2">
    <location>
        <begin position="1"/>
        <end position="29"/>
    </location>
</feature>
<keyword evidence="1" id="KW-0378">Hydrolase</keyword>
<sequence>MSPYPPVALENPKPSSFSQPPCETSSRPSHLLDLRHHTTTRYRHTVVAEDVEPSSVTSPVVNIESLSHQANTEHPSASFSFSFLGCRCFFVVPIRRLRRAFRFLALCHQSLFASSARFCRRLVDKHCRTATQHRRRFFSSNDEVYRRASSLCRCCRRRWCAIGAATVFVDDNHSLLPFPSTSFRRCLGSSPSATVGGGWEKEIPKILKTRFSTFFLFFIFAIDSPLSLLLPLLRSASPYSVSQPWRPRYTSIWVQTLPKPSPQLKAKRIKTATTRVYNNRQQLIRLQASREDGSSEIQLGLTRVMGFVTGQLVQPYRDRPNEGTLAIYTEFSPMADPSFESGRPGESGYSTHFGTAEAARWFLTHEMGTINDCLHKHQGFRLRLVGHLLVGAIASILAIMIRKKTCDELGFSPDIVTAVRYGTPPCVSRDLADSCSDFVTTVLLIFFGDGDCTMQVGEYQGTYKCSPSDRPQLINSTLQVARQIGVRIVPENSSQVLTALATSFHALQPLKVLAFRLFF</sequence>
<evidence type="ECO:0000256" key="3">
    <source>
        <dbReference type="SAM" id="Phobius"/>
    </source>
</evidence>
<dbReference type="InterPro" id="IPR029058">
    <property type="entry name" value="AB_hydrolase_fold"/>
</dbReference>
<dbReference type="InterPro" id="IPR027408">
    <property type="entry name" value="PNPase/RNase_PH_dom_sf"/>
</dbReference>
<feature type="transmembrane region" description="Helical" evidence="3">
    <location>
        <begin position="384"/>
        <end position="401"/>
    </location>
</feature>
<dbReference type="EMBL" id="CAKMRJ010000002">
    <property type="protein sequence ID" value="CAH1416837.1"/>
    <property type="molecule type" value="Genomic_DNA"/>
</dbReference>
<comment type="caution">
    <text evidence="5">The sequence shown here is derived from an EMBL/GenBank/DDBJ whole genome shotgun (WGS) entry which is preliminary data.</text>
</comment>
<feature type="domain" description="Fungal lipase-type" evidence="4">
    <location>
        <begin position="344"/>
        <end position="441"/>
    </location>
</feature>
<dbReference type="Gene3D" id="3.30.230.70">
    <property type="entry name" value="GHMP Kinase, N-terminal domain"/>
    <property type="match status" value="1"/>
</dbReference>
<dbReference type="GO" id="GO:0006629">
    <property type="term" value="P:lipid metabolic process"/>
    <property type="evidence" value="ECO:0007669"/>
    <property type="project" value="InterPro"/>
</dbReference>
<dbReference type="Pfam" id="PF01764">
    <property type="entry name" value="Lipase_3"/>
    <property type="match status" value="1"/>
</dbReference>
<dbReference type="PANTHER" id="PTHR47418">
    <property type="entry name" value="ALPHA/BETA-HYDROLASES SUPERFAMILY PROTEIN"/>
    <property type="match status" value="1"/>
</dbReference>
<feature type="transmembrane region" description="Helical" evidence="3">
    <location>
        <begin position="214"/>
        <end position="233"/>
    </location>
</feature>
<gene>
    <name evidence="5" type="ORF">LVIROSA_LOCUS4575</name>
</gene>